<dbReference type="Proteomes" id="UP000275663">
    <property type="component" value="Chromosome"/>
</dbReference>
<keyword evidence="3" id="KW-1185">Reference proteome</keyword>
<accession>A0A3Q9BQ04</accession>
<dbReference type="Pfam" id="PF00583">
    <property type="entry name" value="Acetyltransf_1"/>
    <property type="match status" value="1"/>
</dbReference>
<dbReference type="AlphaFoldDB" id="A0A3Q9BQ04"/>
<sequence>MIATPTMPPDYTIRLALASDASNIAALGMQVWLHTYAKEGIRQEISDFVFASFSPASISELIADSTKFVLLVQHREHLLAYAVVKRGSPCPTSPELSIELETLYVQAHFAGLGLGPALLLACKEHLEALGGVAQFWLSTCHRNTAAINFYLKQNFQRQGSSYFQLGEEQHENFIFISPPP</sequence>
<dbReference type="KEGG" id="upv:EJN92_03350"/>
<dbReference type="PROSITE" id="PS51186">
    <property type="entry name" value="GNAT"/>
    <property type="match status" value="1"/>
</dbReference>
<evidence type="ECO:0000259" key="1">
    <source>
        <dbReference type="PROSITE" id="PS51186"/>
    </source>
</evidence>
<feature type="domain" description="N-acetyltransferase" evidence="1">
    <location>
        <begin position="11"/>
        <end position="180"/>
    </location>
</feature>
<gene>
    <name evidence="2" type="ORF">EJN92_03350</name>
</gene>
<dbReference type="GO" id="GO:0016747">
    <property type="term" value="F:acyltransferase activity, transferring groups other than amino-acyl groups"/>
    <property type="evidence" value="ECO:0007669"/>
    <property type="project" value="InterPro"/>
</dbReference>
<dbReference type="InterPro" id="IPR000182">
    <property type="entry name" value="GNAT_dom"/>
</dbReference>
<dbReference type="Gene3D" id="3.40.630.30">
    <property type="match status" value="1"/>
</dbReference>
<organism evidence="2 3">
    <name type="scientific">Undibacterium parvum</name>
    <dbReference type="NCBI Taxonomy" id="401471"/>
    <lineage>
        <taxon>Bacteria</taxon>
        <taxon>Pseudomonadati</taxon>
        <taxon>Pseudomonadota</taxon>
        <taxon>Betaproteobacteria</taxon>
        <taxon>Burkholderiales</taxon>
        <taxon>Oxalobacteraceae</taxon>
        <taxon>Undibacterium</taxon>
    </lineage>
</organism>
<proteinExistence type="predicted"/>
<protein>
    <submittedName>
        <fullName evidence="2">GNAT family N-acetyltransferase</fullName>
    </submittedName>
</protein>
<dbReference type="EMBL" id="CP034464">
    <property type="protein sequence ID" value="AZP11129.1"/>
    <property type="molecule type" value="Genomic_DNA"/>
</dbReference>
<evidence type="ECO:0000313" key="2">
    <source>
        <dbReference type="EMBL" id="AZP11129.1"/>
    </source>
</evidence>
<dbReference type="OrthoDB" id="143110at2"/>
<dbReference type="RefSeq" id="WP_126126528.1">
    <property type="nucleotide sequence ID" value="NZ_CP034464.1"/>
</dbReference>
<name>A0A3Q9BQ04_9BURK</name>
<dbReference type="SUPFAM" id="SSF55729">
    <property type="entry name" value="Acyl-CoA N-acyltransferases (Nat)"/>
    <property type="match status" value="1"/>
</dbReference>
<keyword evidence="2" id="KW-0808">Transferase</keyword>
<reference evidence="2 3" key="1">
    <citation type="journal article" date="2011" name="Int. J. Syst. Evol. Microbiol.">
        <title>Description of Undibacterium oligocarboniphilum sp. nov., isolated from purified water, and Undibacterium pigrum strain CCUG 49012 as the type strain of Undibacterium parvum sp. nov., and emended descriptions of the genus Undibacterium and the species Undibacterium pigrum.</title>
        <authorList>
            <person name="Eder W."/>
            <person name="Wanner G."/>
            <person name="Ludwig W."/>
            <person name="Busse H.J."/>
            <person name="Ziemke-Kageler F."/>
            <person name="Lang E."/>
        </authorList>
    </citation>
    <scope>NUCLEOTIDE SEQUENCE [LARGE SCALE GENOMIC DNA]</scope>
    <source>
        <strain evidence="2 3">DSM 23061</strain>
    </source>
</reference>
<evidence type="ECO:0000313" key="3">
    <source>
        <dbReference type="Proteomes" id="UP000275663"/>
    </source>
</evidence>
<dbReference type="InterPro" id="IPR016181">
    <property type="entry name" value="Acyl_CoA_acyltransferase"/>
</dbReference>